<evidence type="ECO:0000313" key="5">
    <source>
        <dbReference type="Proteomes" id="UP001614391"/>
    </source>
</evidence>
<accession>A0ABW8CUQ3</accession>
<dbReference type="Gene3D" id="1.10.150.240">
    <property type="entry name" value="Putative phosphatase, domain 2"/>
    <property type="match status" value="1"/>
</dbReference>
<comment type="similarity">
    <text evidence="1">Belongs to the HAD-like hydrolase superfamily. S-2-haloalkanoic acid dehalogenase family.</text>
</comment>
<dbReference type="InterPro" id="IPR051540">
    <property type="entry name" value="S-2-haloacid_dehalogenase"/>
</dbReference>
<dbReference type="PRINTS" id="PR00413">
    <property type="entry name" value="HADHALOGNASE"/>
</dbReference>
<proteinExistence type="inferred from homology"/>
<protein>
    <submittedName>
        <fullName evidence="4">Haloacid dehalogenase type II</fullName>
    </submittedName>
</protein>
<organism evidence="4 5">
    <name type="scientific">Streptomyces bikiniensis</name>
    <dbReference type="NCBI Taxonomy" id="1896"/>
    <lineage>
        <taxon>Bacteria</taxon>
        <taxon>Bacillati</taxon>
        <taxon>Actinomycetota</taxon>
        <taxon>Actinomycetes</taxon>
        <taxon>Kitasatosporales</taxon>
        <taxon>Streptomycetaceae</taxon>
        <taxon>Streptomyces</taxon>
    </lineage>
</organism>
<dbReference type="EMBL" id="JBITYT010000007">
    <property type="protein sequence ID" value="MFI9121315.1"/>
    <property type="molecule type" value="Genomic_DNA"/>
</dbReference>
<evidence type="ECO:0000256" key="3">
    <source>
        <dbReference type="SAM" id="MobiDB-lite"/>
    </source>
</evidence>
<dbReference type="SFLD" id="SFLDS00003">
    <property type="entry name" value="Haloacid_Dehalogenase"/>
    <property type="match status" value="1"/>
</dbReference>
<evidence type="ECO:0000256" key="2">
    <source>
        <dbReference type="ARBA" id="ARBA00022801"/>
    </source>
</evidence>
<name>A0ABW8CUQ3_STRBI</name>
<dbReference type="NCBIfam" id="TIGR01428">
    <property type="entry name" value="HAD_type_II"/>
    <property type="match status" value="1"/>
</dbReference>
<gene>
    <name evidence="4" type="ORF">ACIGW0_18210</name>
</gene>
<keyword evidence="5" id="KW-1185">Reference proteome</keyword>
<sequence length="224" mass="24594">MTPEVIVFDVNETLSDMSGLDARLTDASIPADSVRGWFTAVLRDGFVLTAAGGTTDFGSISGEELRRRPEGVCSPDRARTAARQVVDGIGDLDVHPDVPEGIHRLRDHGFRLVTMTDGSVSSTDRLLRRAGLREHFEFLLSSRQARTWKPARTAYQHVVRETRLTAGRVLLVAVHPWDVDGARRAGLGAAWIRRSAPAYPSYMTPPTLIAEDLVDLASQLAEIH</sequence>
<dbReference type="InterPro" id="IPR036412">
    <property type="entry name" value="HAD-like_sf"/>
</dbReference>
<dbReference type="InterPro" id="IPR006439">
    <property type="entry name" value="HAD-SF_hydro_IA"/>
</dbReference>
<dbReference type="NCBIfam" id="TIGR01493">
    <property type="entry name" value="HAD-SF-IA-v2"/>
    <property type="match status" value="1"/>
</dbReference>
<keyword evidence="2" id="KW-0378">Hydrolase</keyword>
<dbReference type="Pfam" id="PF00702">
    <property type="entry name" value="Hydrolase"/>
    <property type="match status" value="1"/>
</dbReference>
<dbReference type="PANTHER" id="PTHR43316:SF3">
    <property type="entry name" value="HALOACID DEHALOGENASE, TYPE II (AFU_ORTHOLOGUE AFUA_2G07750)-RELATED"/>
    <property type="match status" value="1"/>
</dbReference>
<comment type="caution">
    <text evidence="4">The sequence shown here is derived from an EMBL/GenBank/DDBJ whole genome shotgun (WGS) entry which is preliminary data.</text>
</comment>
<dbReference type="Gene3D" id="3.40.50.1000">
    <property type="entry name" value="HAD superfamily/HAD-like"/>
    <property type="match status" value="1"/>
</dbReference>
<dbReference type="Proteomes" id="UP001614391">
    <property type="component" value="Unassembled WGS sequence"/>
</dbReference>
<dbReference type="SFLD" id="SFLDG01129">
    <property type="entry name" value="C1.5:_HAD__Beta-PGM__Phosphata"/>
    <property type="match status" value="1"/>
</dbReference>
<reference evidence="4 5" key="1">
    <citation type="submission" date="2024-10" db="EMBL/GenBank/DDBJ databases">
        <title>The Natural Products Discovery Center: Release of the First 8490 Sequenced Strains for Exploring Actinobacteria Biosynthetic Diversity.</title>
        <authorList>
            <person name="Kalkreuter E."/>
            <person name="Kautsar S.A."/>
            <person name="Yang D."/>
            <person name="Bader C.D."/>
            <person name="Teijaro C.N."/>
            <person name="Fluegel L."/>
            <person name="Davis C.M."/>
            <person name="Simpson J.R."/>
            <person name="Lauterbach L."/>
            <person name="Steele A.D."/>
            <person name="Gui C."/>
            <person name="Meng S."/>
            <person name="Li G."/>
            <person name="Viehrig K."/>
            <person name="Ye F."/>
            <person name="Su P."/>
            <person name="Kiefer A.F."/>
            <person name="Nichols A."/>
            <person name="Cepeda A.J."/>
            <person name="Yan W."/>
            <person name="Fan B."/>
            <person name="Jiang Y."/>
            <person name="Adhikari A."/>
            <person name="Zheng C.-J."/>
            <person name="Schuster L."/>
            <person name="Cowan T.M."/>
            <person name="Smanski M.J."/>
            <person name="Chevrette M.G."/>
            <person name="De Carvalho L.P.S."/>
            <person name="Shen B."/>
        </authorList>
    </citation>
    <scope>NUCLEOTIDE SEQUENCE [LARGE SCALE GENOMIC DNA]</scope>
    <source>
        <strain evidence="4 5">NPDC053346</strain>
    </source>
</reference>
<dbReference type="PANTHER" id="PTHR43316">
    <property type="entry name" value="HYDROLASE, HALOACID DELAHOGENASE-RELATED"/>
    <property type="match status" value="1"/>
</dbReference>
<dbReference type="InterPro" id="IPR023198">
    <property type="entry name" value="PGP-like_dom2"/>
</dbReference>
<evidence type="ECO:0000313" key="4">
    <source>
        <dbReference type="EMBL" id="MFI9121315.1"/>
    </source>
</evidence>
<dbReference type="RefSeq" id="WP_399615903.1">
    <property type="nucleotide sequence ID" value="NZ_JBITYT010000007.1"/>
</dbReference>
<evidence type="ECO:0000256" key="1">
    <source>
        <dbReference type="ARBA" id="ARBA00008106"/>
    </source>
</evidence>
<dbReference type="InterPro" id="IPR006328">
    <property type="entry name" value="2-HAD"/>
</dbReference>
<feature type="region of interest" description="Disordered" evidence="3">
    <location>
        <begin position="58"/>
        <end position="78"/>
    </location>
</feature>
<dbReference type="InterPro" id="IPR023214">
    <property type="entry name" value="HAD_sf"/>
</dbReference>
<dbReference type="SUPFAM" id="SSF56784">
    <property type="entry name" value="HAD-like"/>
    <property type="match status" value="1"/>
</dbReference>